<comment type="caution">
    <text evidence="2">The sequence shown here is derived from an EMBL/GenBank/DDBJ whole genome shotgun (WGS) entry which is preliminary data.</text>
</comment>
<protein>
    <submittedName>
        <fullName evidence="2">Uncharacterized protein</fullName>
    </submittedName>
</protein>
<keyword evidence="1" id="KW-0812">Transmembrane</keyword>
<organism evidence="2 3">
    <name type="scientific">Novosphingobium arvoryzae</name>
    <dbReference type="NCBI Taxonomy" id="1256514"/>
    <lineage>
        <taxon>Bacteria</taxon>
        <taxon>Pseudomonadati</taxon>
        <taxon>Pseudomonadota</taxon>
        <taxon>Alphaproteobacteria</taxon>
        <taxon>Sphingomonadales</taxon>
        <taxon>Sphingomonadaceae</taxon>
        <taxon>Novosphingobium</taxon>
    </lineage>
</organism>
<sequence>MLAYLAIVIAGPVLHQRRRRNHARRLAELRSGAAERFLEERRALEAYAPRSKRAEWAVFGLMLALWLVLVAIKLSNAAV</sequence>
<keyword evidence="1" id="KW-0472">Membrane</keyword>
<feature type="transmembrane region" description="Helical" evidence="1">
    <location>
        <begin position="56"/>
        <end position="74"/>
    </location>
</feature>
<evidence type="ECO:0000313" key="2">
    <source>
        <dbReference type="EMBL" id="GGZ92803.1"/>
    </source>
</evidence>
<name>A0A918RB87_9SPHN</name>
<keyword evidence="3" id="KW-1185">Reference proteome</keyword>
<reference evidence="2" key="1">
    <citation type="journal article" date="2014" name="Int. J. Syst. Evol. Microbiol.">
        <title>Complete genome sequence of Corynebacterium casei LMG S-19264T (=DSM 44701T), isolated from a smear-ripened cheese.</title>
        <authorList>
            <consortium name="US DOE Joint Genome Institute (JGI-PGF)"/>
            <person name="Walter F."/>
            <person name="Albersmeier A."/>
            <person name="Kalinowski J."/>
            <person name="Ruckert C."/>
        </authorList>
    </citation>
    <scope>NUCLEOTIDE SEQUENCE</scope>
    <source>
        <strain evidence="2">KCTC 32422</strain>
    </source>
</reference>
<accession>A0A918RB87</accession>
<proteinExistence type="predicted"/>
<dbReference type="Proteomes" id="UP000634139">
    <property type="component" value="Unassembled WGS sequence"/>
</dbReference>
<evidence type="ECO:0000313" key="3">
    <source>
        <dbReference type="Proteomes" id="UP000634139"/>
    </source>
</evidence>
<keyword evidence="1" id="KW-1133">Transmembrane helix</keyword>
<dbReference type="AlphaFoldDB" id="A0A918RB87"/>
<dbReference type="EMBL" id="BMZD01000002">
    <property type="protein sequence ID" value="GGZ92803.1"/>
    <property type="molecule type" value="Genomic_DNA"/>
</dbReference>
<evidence type="ECO:0000256" key="1">
    <source>
        <dbReference type="SAM" id="Phobius"/>
    </source>
</evidence>
<gene>
    <name evidence="2" type="ORF">GCM10011617_10570</name>
</gene>
<reference evidence="2" key="2">
    <citation type="submission" date="2020-09" db="EMBL/GenBank/DDBJ databases">
        <authorList>
            <person name="Sun Q."/>
            <person name="Kim S."/>
        </authorList>
    </citation>
    <scope>NUCLEOTIDE SEQUENCE</scope>
    <source>
        <strain evidence="2">KCTC 32422</strain>
    </source>
</reference>